<sequence>MRIKLAYSREEELKPLIPLLRGEINNRGYEFVVEKIKEDEIKFNINKYDLLFIPLPVLAITKDVKVLSNGSMLVNGLYIKKIKKDEKQIKLLVNGTNSTEFYLAKIFLNNENIVPSFGDYNAIISYDEGDINLYEKWKESCGNIPIIISILGSQKLGEEDLLKLKVIIRESASLIVNKGEIPAMSKELGLKGREALECFFKLCKEKGICGEVKISLL</sequence>
<dbReference type="AlphaFoldDB" id="A0AAT9GUH1"/>
<reference evidence="1" key="1">
    <citation type="submission" date="2024-03" db="EMBL/GenBank/DDBJ databases">
        <title>Complete genome sequence of Sulfurisphaera javensis strain KD-1.</title>
        <authorList>
            <person name="Sakai H."/>
            <person name="Nur N."/>
            <person name="Suwanto A."/>
            <person name="Kurosawa N."/>
        </authorList>
    </citation>
    <scope>NUCLEOTIDE SEQUENCE</scope>
    <source>
        <strain evidence="1">KD-1</strain>
    </source>
</reference>
<accession>A0AAT9GUH1</accession>
<organism evidence="1">
    <name type="scientific">Sulfurisphaera javensis</name>
    <dbReference type="NCBI Taxonomy" id="2049879"/>
    <lineage>
        <taxon>Archaea</taxon>
        <taxon>Thermoproteota</taxon>
        <taxon>Thermoprotei</taxon>
        <taxon>Sulfolobales</taxon>
        <taxon>Sulfolobaceae</taxon>
        <taxon>Sulfurisphaera</taxon>
    </lineage>
</organism>
<name>A0AAT9GUH1_9CREN</name>
<dbReference type="RefSeq" id="WP_369609931.1">
    <property type="nucleotide sequence ID" value="NZ_AP031322.1"/>
</dbReference>
<dbReference type="EMBL" id="AP031322">
    <property type="protein sequence ID" value="BFH74417.1"/>
    <property type="molecule type" value="Genomic_DNA"/>
</dbReference>
<gene>
    <name evidence="1" type="ORF">SJAV_23610</name>
</gene>
<dbReference type="GeneID" id="92355319"/>
<proteinExistence type="predicted"/>
<protein>
    <submittedName>
        <fullName evidence="1">Uncharacterized protein</fullName>
    </submittedName>
</protein>
<dbReference type="KEGG" id="sjv:SJAV_23610"/>
<evidence type="ECO:0000313" key="1">
    <source>
        <dbReference type="EMBL" id="BFH74417.1"/>
    </source>
</evidence>